<dbReference type="Proteomes" id="UP000249542">
    <property type="component" value="Unassembled WGS sequence"/>
</dbReference>
<comment type="subcellular location">
    <subcellularLocation>
        <location evidence="1">Membrane</location>
        <topology evidence="1">Multi-pass membrane protein</topology>
    </subcellularLocation>
</comment>
<organism evidence="9 10">
    <name type="scientific">Mesonia algae</name>
    <dbReference type="NCBI Taxonomy" id="213248"/>
    <lineage>
        <taxon>Bacteria</taxon>
        <taxon>Pseudomonadati</taxon>
        <taxon>Bacteroidota</taxon>
        <taxon>Flavobacteriia</taxon>
        <taxon>Flavobacteriales</taxon>
        <taxon>Flavobacteriaceae</taxon>
        <taxon>Mesonia</taxon>
    </lineage>
</organism>
<dbReference type="PANTHER" id="PTHR30576">
    <property type="entry name" value="COLANIC BIOSYNTHESIS UDP-GLUCOSE LIPID CARRIER TRANSFERASE"/>
    <property type="match status" value="1"/>
</dbReference>
<accession>A0A2W7HYR2</accession>
<sequence length="460" mass="53534">MKPKSKIHFEISERKILLRIFDVLLVLSGLYFVSSVFDFAYFKISTTNWAWSIVLVIYLTVFATIFELYNLQKTNDIDRVFKNIVLTTSVTVLFYLLTPFYTPSLPANRLQILYFFLAILGSLFVWRLAYITFISSPRFYKNVLVVGDSFEIDKIVSNLQAADPHYVVVGYLNTSNHNPSSSIPKVEIAELLQAVKQMRIGEIVVSSSLQEGVGKDLYTKLMVLLKQGYPIKEYFHVYEDITSRLPVEHMDKDFYKYFPFSRSNQNKLYLFFHRLFDLIFSGIGLGVLLLFIPFVCLLNLGWNRGALFYRQTRVGRGGEEFEIIKFRTMVKDAEKNGAQFASKHDARITVFGKFLRKTRIDEIPQFVNVIRGEMSFIGPRPERPYFVRELSKSISFYEIRHSIKPGLTGWAQVSTKYGECEEDSLTKLQYDLYYIKHRGLFLDLRIILKTMSTVIFFRGQ</sequence>
<reference evidence="9 10" key="1">
    <citation type="submission" date="2018-06" db="EMBL/GenBank/DDBJ databases">
        <title>Genomic Encyclopedia of Archaeal and Bacterial Type Strains, Phase II (KMG-II): from individual species to whole genera.</title>
        <authorList>
            <person name="Goeker M."/>
        </authorList>
    </citation>
    <scope>NUCLEOTIDE SEQUENCE [LARGE SCALE GENOMIC DNA]</scope>
    <source>
        <strain evidence="9 10">DSM 15361</strain>
    </source>
</reference>
<dbReference type="GO" id="GO:0016020">
    <property type="term" value="C:membrane"/>
    <property type="evidence" value="ECO:0007669"/>
    <property type="project" value="UniProtKB-SubCell"/>
</dbReference>
<keyword evidence="6 7" id="KW-0472">Membrane</keyword>
<evidence type="ECO:0000256" key="1">
    <source>
        <dbReference type="ARBA" id="ARBA00004141"/>
    </source>
</evidence>
<keyword evidence="10" id="KW-1185">Reference proteome</keyword>
<dbReference type="PANTHER" id="PTHR30576:SF0">
    <property type="entry name" value="UNDECAPRENYL-PHOSPHATE N-ACETYLGALACTOSAMINYL 1-PHOSPHATE TRANSFERASE-RELATED"/>
    <property type="match status" value="1"/>
</dbReference>
<dbReference type="NCBIfam" id="TIGR03025">
    <property type="entry name" value="EPS_sugtrans"/>
    <property type="match status" value="1"/>
</dbReference>
<dbReference type="Pfam" id="PF02397">
    <property type="entry name" value="Bac_transf"/>
    <property type="match status" value="1"/>
</dbReference>
<keyword evidence="3 9" id="KW-0808">Transferase</keyword>
<evidence type="ECO:0000256" key="3">
    <source>
        <dbReference type="ARBA" id="ARBA00022679"/>
    </source>
</evidence>
<feature type="transmembrane region" description="Helical" evidence="7">
    <location>
        <begin position="20"/>
        <end position="42"/>
    </location>
</feature>
<evidence type="ECO:0000313" key="10">
    <source>
        <dbReference type="Proteomes" id="UP000249542"/>
    </source>
</evidence>
<keyword evidence="4 7" id="KW-0812">Transmembrane</keyword>
<protein>
    <submittedName>
        <fullName evidence="9">Exopolysaccharide biosynthesis polyprenyl glycosylphosphotransferase</fullName>
    </submittedName>
</protein>
<dbReference type="EMBL" id="QKYV01000006">
    <property type="protein sequence ID" value="PZW39079.1"/>
    <property type="molecule type" value="Genomic_DNA"/>
</dbReference>
<evidence type="ECO:0000259" key="8">
    <source>
        <dbReference type="Pfam" id="PF02397"/>
    </source>
</evidence>
<evidence type="ECO:0000256" key="7">
    <source>
        <dbReference type="SAM" id="Phobius"/>
    </source>
</evidence>
<evidence type="ECO:0000256" key="4">
    <source>
        <dbReference type="ARBA" id="ARBA00022692"/>
    </source>
</evidence>
<comment type="caution">
    <text evidence="9">The sequence shown here is derived from an EMBL/GenBank/DDBJ whole genome shotgun (WGS) entry which is preliminary data.</text>
</comment>
<feature type="transmembrane region" description="Helical" evidence="7">
    <location>
        <begin position="275"/>
        <end position="302"/>
    </location>
</feature>
<dbReference type="InterPro" id="IPR017475">
    <property type="entry name" value="EPS_sugar_tfrase"/>
</dbReference>
<evidence type="ECO:0000313" key="9">
    <source>
        <dbReference type="EMBL" id="PZW39079.1"/>
    </source>
</evidence>
<evidence type="ECO:0000256" key="2">
    <source>
        <dbReference type="ARBA" id="ARBA00006464"/>
    </source>
</evidence>
<dbReference type="InterPro" id="IPR003362">
    <property type="entry name" value="Bact_transf"/>
</dbReference>
<feature type="transmembrane region" description="Helical" evidence="7">
    <location>
        <begin position="80"/>
        <end position="100"/>
    </location>
</feature>
<keyword evidence="5 7" id="KW-1133">Transmembrane helix</keyword>
<comment type="similarity">
    <text evidence="2">Belongs to the bacterial sugar transferase family.</text>
</comment>
<feature type="domain" description="Bacterial sugar transferase" evidence="8">
    <location>
        <begin position="274"/>
        <end position="455"/>
    </location>
</feature>
<proteinExistence type="inferred from homology"/>
<feature type="transmembrane region" description="Helical" evidence="7">
    <location>
        <begin position="48"/>
        <end position="68"/>
    </location>
</feature>
<evidence type="ECO:0000256" key="5">
    <source>
        <dbReference type="ARBA" id="ARBA00022989"/>
    </source>
</evidence>
<dbReference type="GO" id="GO:0016780">
    <property type="term" value="F:phosphotransferase activity, for other substituted phosphate groups"/>
    <property type="evidence" value="ECO:0007669"/>
    <property type="project" value="TreeGrafter"/>
</dbReference>
<name>A0A2W7HYR2_9FLAO</name>
<gene>
    <name evidence="9" type="ORF">LX95_02219</name>
</gene>
<dbReference type="RefSeq" id="WP_111541507.1">
    <property type="nucleotide sequence ID" value="NZ_QKYV01000006.1"/>
</dbReference>
<feature type="transmembrane region" description="Helical" evidence="7">
    <location>
        <begin position="112"/>
        <end position="133"/>
    </location>
</feature>
<dbReference type="AlphaFoldDB" id="A0A2W7HYR2"/>
<evidence type="ECO:0000256" key="6">
    <source>
        <dbReference type="ARBA" id="ARBA00023136"/>
    </source>
</evidence>